<evidence type="ECO:0000259" key="6">
    <source>
        <dbReference type="Pfam" id="PF07219"/>
    </source>
</evidence>
<dbReference type="KEGG" id="gca:Galf_2508"/>
<reference evidence="7 8" key="1">
    <citation type="submission" date="2010-08" db="EMBL/GenBank/DDBJ databases">
        <title>Complete sequence of Gallionella capsiferriformans ES-2.</title>
        <authorList>
            <consortium name="US DOE Joint Genome Institute"/>
            <person name="Lucas S."/>
            <person name="Copeland A."/>
            <person name="Lapidus A."/>
            <person name="Cheng J.-F."/>
            <person name="Bruce D."/>
            <person name="Goodwin L."/>
            <person name="Pitluck S."/>
            <person name="Chertkov O."/>
            <person name="Davenport K.W."/>
            <person name="Detter J.C."/>
            <person name="Han C."/>
            <person name="Tapia R."/>
            <person name="Land M."/>
            <person name="Hauser L."/>
            <person name="Chang Y.-J."/>
            <person name="Jeffries C."/>
            <person name="Kyrpides N."/>
            <person name="Ivanova N."/>
            <person name="Mikhailova N."/>
            <person name="Shelobolina E.S."/>
            <person name="Picardal F."/>
            <person name="Roden E."/>
            <person name="Emerson D."/>
            <person name="Woyke T."/>
        </authorList>
    </citation>
    <scope>NUCLEOTIDE SEQUENCE [LARGE SCALE GENOMIC DNA]</scope>
    <source>
        <strain evidence="7 8">ES-2</strain>
    </source>
</reference>
<dbReference type="EMBL" id="CP002159">
    <property type="protein sequence ID" value="ADL56507.1"/>
    <property type="molecule type" value="Genomic_DNA"/>
</dbReference>
<dbReference type="eggNOG" id="COG3071">
    <property type="taxonomic scope" value="Bacteria"/>
</dbReference>
<evidence type="ECO:0000313" key="8">
    <source>
        <dbReference type="Proteomes" id="UP000001235"/>
    </source>
</evidence>
<dbReference type="AlphaFoldDB" id="D9SK95"/>
<dbReference type="Pfam" id="PF07219">
    <property type="entry name" value="HemY_N"/>
    <property type="match status" value="1"/>
</dbReference>
<comment type="subcellular location">
    <subcellularLocation>
        <location evidence="1">Membrane</location>
    </subcellularLocation>
</comment>
<evidence type="ECO:0000256" key="1">
    <source>
        <dbReference type="ARBA" id="ARBA00004370"/>
    </source>
</evidence>
<evidence type="ECO:0000256" key="4">
    <source>
        <dbReference type="ARBA" id="ARBA00023136"/>
    </source>
</evidence>
<protein>
    <submittedName>
        <fullName evidence="7">HemY domain protein</fullName>
    </submittedName>
</protein>
<dbReference type="RefSeq" id="WP_013294427.1">
    <property type="nucleotide sequence ID" value="NC_014394.1"/>
</dbReference>
<dbReference type="GO" id="GO:0016020">
    <property type="term" value="C:membrane"/>
    <property type="evidence" value="ECO:0007669"/>
    <property type="project" value="UniProtKB-SubCell"/>
</dbReference>
<feature type="domain" description="HemY N-terminal" evidence="6">
    <location>
        <begin position="26"/>
        <end position="129"/>
    </location>
</feature>
<dbReference type="STRING" id="395494.Galf_2508"/>
<evidence type="ECO:0000313" key="7">
    <source>
        <dbReference type="EMBL" id="ADL56507.1"/>
    </source>
</evidence>
<dbReference type="InterPro" id="IPR010817">
    <property type="entry name" value="HemY_N"/>
</dbReference>
<name>D9SK95_GALCS</name>
<evidence type="ECO:0000256" key="3">
    <source>
        <dbReference type="ARBA" id="ARBA00022989"/>
    </source>
</evidence>
<keyword evidence="8" id="KW-1185">Reference proteome</keyword>
<keyword evidence="2 5" id="KW-0812">Transmembrane</keyword>
<organism evidence="7 8">
    <name type="scientific">Gallionella capsiferriformans (strain ES-2)</name>
    <name type="common">Gallionella ferruginea capsiferriformans (strain ES-2)</name>
    <dbReference type="NCBI Taxonomy" id="395494"/>
    <lineage>
        <taxon>Bacteria</taxon>
        <taxon>Pseudomonadati</taxon>
        <taxon>Pseudomonadota</taxon>
        <taxon>Betaproteobacteria</taxon>
        <taxon>Nitrosomonadales</taxon>
        <taxon>Gallionellaceae</taxon>
        <taxon>Gallionella</taxon>
    </lineage>
</organism>
<feature type="transmembrane region" description="Helical" evidence="5">
    <location>
        <begin position="42"/>
        <end position="63"/>
    </location>
</feature>
<proteinExistence type="predicted"/>
<accession>D9SK95</accession>
<keyword evidence="4 5" id="KW-0472">Membrane</keyword>
<evidence type="ECO:0000256" key="2">
    <source>
        <dbReference type="ARBA" id="ARBA00022692"/>
    </source>
</evidence>
<dbReference type="OrthoDB" id="7053339at2"/>
<sequence precursor="true">MKYLISILVLFSAAVALGTLLQNTAYVLLVYPPYRIELSLKLFVVLFVLVFGFGYWLIHLLLATSQLPGVVQKIRSDRAKNNARKLLDVALRAFFEGRYAEAEKAAARAIKHGESSVLYGIIAARAAHELKAFERRNAYVSLAESHTQGESTMRMLVAAKTKFERQDQQP</sequence>
<gene>
    <name evidence="7" type="ordered locus">Galf_2508</name>
</gene>
<keyword evidence="3 5" id="KW-1133">Transmembrane helix</keyword>
<dbReference type="Proteomes" id="UP000001235">
    <property type="component" value="Chromosome"/>
</dbReference>
<evidence type="ECO:0000256" key="5">
    <source>
        <dbReference type="SAM" id="Phobius"/>
    </source>
</evidence>
<dbReference type="HOGENOM" id="CLU_1568490_0_0_4"/>